<sequence length="105" mass="11647">MEANQEGGSISRPPKLDGSNYPYWKARMIAFLKSVDSRTWKSVLRGWTPPTHDLVEGEEPVIKSEVDWTPAEDELALGNDKALNAIFNGTATTNNQVGNCQDGRR</sequence>
<protein>
    <recommendedName>
        <fullName evidence="3">Gag-pol polyprotein</fullName>
    </recommendedName>
</protein>
<reference evidence="1 2" key="1">
    <citation type="submission" date="2024-01" db="EMBL/GenBank/DDBJ databases">
        <title>The complete chloroplast genome sequence of Lithospermum erythrorhizon: insights into the phylogenetic relationship among Boraginaceae species and the maternal lineages of purple gromwells.</title>
        <authorList>
            <person name="Okada T."/>
            <person name="Watanabe K."/>
        </authorList>
    </citation>
    <scope>NUCLEOTIDE SEQUENCE [LARGE SCALE GENOMIC DNA]</scope>
</reference>
<dbReference type="AlphaFoldDB" id="A0AAV3PSC9"/>
<dbReference type="Proteomes" id="UP001454036">
    <property type="component" value="Unassembled WGS sequence"/>
</dbReference>
<dbReference type="EMBL" id="BAABME010018613">
    <property type="protein sequence ID" value="GAA0154434.1"/>
    <property type="molecule type" value="Genomic_DNA"/>
</dbReference>
<evidence type="ECO:0000313" key="1">
    <source>
        <dbReference type="EMBL" id="GAA0154434.1"/>
    </source>
</evidence>
<keyword evidence="2" id="KW-1185">Reference proteome</keyword>
<name>A0AAV3PSC9_LITER</name>
<comment type="caution">
    <text evidence="1">The sequence shown here is derived from an EMBL/GenBank/DDBJ whole genome shotgun (WGS) entry which is preliminary data.</text>
</comment>
<accession>A0AAV3PSC9</accession>
<organism evidence="1 2">
    <name type="scientific">Lithospermum erythrorhizon</name>
    <name type="common">Purple gromwell</name>
    <name type="synonym">Lithospermum officinale var. erythrorhizon</name>
    <dbReference type="NCBI Taxonomy" id="34254"/>
    <lineage>
        <taxon>Eukaryota</taxon>
        <taxon>Viridiplantae</taxon>
        <taxon>Streptophyta</taxon>
        <taxon>Embryophyta</taxon>
        <taxon>Tracheophyta</taxon>
        <taxon>Spermatophyta</taxon>
        <taxon>Magnoliopsida</taxon>
        <taxon>eudicotyledons</taxon>
        <taxon>Gunneridae</taxon>
        <taxon>Pentapetalae</taxon>
        <taxon>asterids</taxon>
        <taxon>lamiids</taxon>
        <taxon>Boraginales</taxon>
        <taxon>Boraginaceae</taxon>
        <taxon>Boraginoideae</taxon>
        <taxon>Lithospermeae</taxon>
        <taxon>Lithospermum</taxon>
    </lineage>
</organism>
<evidence type="ECO:0000313" key="2">
    <source>
        <dbReference type="Proteomes" id="UP001454036"/>
    </source>
</evidence>
<proteinExistence type="predicted"/>
<gene>
    <name evidence="1" type="ORF">LIER_37881</name>
</gene>
<evidence type="ECO:0008006" key="3">
    <source>
        <dbReference type="Google" id="ProtNLM"/>
    </source>
</evidence>